<dbReference type="SMART" id="SM00344">
    <property type="entry name" value="HTH_ASNC"/>
    <property type="match status" value="1"/>
</dbReference>
<evidence type="ECO:0000256" key="3">
    <source>
        <dbReference type="ARBA" id="ARBA00023163"/>
    </source>
</evidence>
<dbReference type="Proteomes" id="UP000501107">
    <property type="component" value="Chromosome"/>
</dbReference>
<feature type="domain" description="HTH asnC-type" evidence="4">
    <location>
        <begin position="1"/>
        <end position="67"/>
    </location>
</feature>
<evidence type="ECO:0000256" key="2">
    <source>
        <dbReference type="ARBA" id="ARBA00023125"/>
    </source>
</evidence>
<dbReference type="GeneID" id="45023078"/>
<evidence type="ECO:0000256" key="1">
    <source>
        <dbReference type="ARBA" id="ARBA00023015"/>
    </source>
</evidence>
<dbReference type="InterPro" id="IPR011991">
    <property type="entry name" value="ArsR-like_HTH"/>
</dbReference>
<dbReference type="PROSITE" id="PS50956">
    <property type="entry name" value="HTH_ASNC_2"/>
    <property type="match status" value="1"/>
</dbReference>
<protein>
    <submittedName>
        <fullName evidence="5">AsnC family protein</fullName>
    </submittedName>
    <submittedName>
        <fullName evidence="7 8">AsnC family transcriptional regulator</fullName>
    </submittedName>
</protein>
<dbReference type="PANTHER" id="PTHR30154:SF20">
    <property type="entry name" value="LEUCINE-RESPONSIVE REGULATORY PROTEIN"/>
    <property type="match status" value="1"/>
</dbReference>
<keyword evidence="1" id="KW-0805">Transcription regulation</keyword>
<dbReference type="KEGG" id="btw:BF38_4441"/>
<dbReference type="EMBL" id="JAXCMD010000001">
    <property type="protein sequence ID" value="MDY0849962.1"/>
    <property type="molecule type" value="Genomic_DNA"/>
</dbReference>
<evidence type="ECO:0000313" key="10">
    <source>
        <dbReference type="Proteomes" id="UP000222944"/>
    </source>
</evidence>
<organism evidence="8 11">
    <name type="scientific">Bacillus thuringiensis</name>
    <dbReference type="NCBI Taxonomy" id="1428"/>
    <lineage>
        <taxon>Bacteria</taxon>
        <taxon>Bacillati</taxon>
        <taxon>Bacillota</taxon>
        <taxon>Bacilli</taxon>
        <taxon>Bacillales</taxon>
        <taxon>Bacillaceae</taxon>
        <taxon>Bacillus</taxon>
        <taxon>Bacillus cereus group</taxon>
    </lineage>
</organism>
<dbReference type="EMBL" id="CP053980">
    <property type="protein sequence ID" value="QKH28004.1"/>
    <property type="molecule type" value="Genomic_DNA"/>
</dbReference>
<dbReference type="Proteomes" id="UP000031876">
    <property type="component" value="Chromosome"/>
</dbReference>
<reference evidence="7 10" key="2">
    <citation type="submission" date="2017-09" db="EMBL/GenBank/DDBJ databases">
        <title>Large-scale bioinformatics analysis of Bacillus genomes uncovers conserved roles of natural products in bacterial physiology.</title>
        <authorList>
            <consortium name="Agbiome Team Llc"/>
            <person name="Bleich R.M."/>
            <person name="Grubbs K.J."/>
            <person name="Santa Maria K.C."/>
            <person name="Allen S.E."/>
            <person name="Farag S."/>
            <person name="Shank E.A."/>
            <person name="Bowers A."/>
        </authorList>
    </citation>
    <scope>NUCLEOTIDE SEQUENCE [LARGE SCALE GENOMIC DNA]</scope>
    <source>
        <strain evidence="7 10">AFS058004</strain>
    </source>
</reference>
<sequence length="146" mass="16832">MDDTDLKILSHLQENARLSMVEIGKLVGLSSPSVTERVRRLEEQEVIISYRTIVNPKELKKHITAFVLMEPRDCNKYKKFAMEHSDVVECHRIAGMYSYLTKVVTESVHTLEDYINLCLEYGKPTTLIVLSSPVEHKSFFTESEKL</sequence>
<dbReference type="SUPFAM" id="SSF54909">
    <property type="entry name" value="Dimeric alpha+beta barrel"/>
    <property type="match status" value="1"/>
</dbReference>
<reference evidence="5 9" key="1">
    <citation type="journal article" date="2015" name="Genome Announc.">
        <title>Complete genome sequences for 35 biothreat assay-relevant bacillus species.</title>
        <authorList>
            <person name="Johnson S.L."/>
            <person name="Daligault H.E."/>
            <person name="Davenport K.W."/>
            <person name="Jaissle J."/>
            <person name="Frey K.G."/>
            <person name="Ladner J.T."/>
            <person name="Broomall S.M."/>
            <person name="Bishop-Lilly K.A."/>
            <person name="Bruce D.C."/>
            <person name="Gibbons H.S."/>
            <person name="Coyne S.R."/>
            <person name="Lo C.C."/>
            <person name="Meincke L."/>
            <person name="Munk A.C."/>
            <person name="Koroleva G.I."/>
            <person name="Rosenzweig C.N."/>
            <person name="Palacios G.F."/>
            <person name="Redden C.L."/>
            <person name="Minogue T.D."/>
            <person name="Chain P.S."/>
        </authorList>
    </citation>
    <scope>NUCLEOTIDE SEQUENCE [LARGE SCALE GENOMIC DNA]</scope>
    <source>
        <strain evidence="5 9">HD1011</strain>
    </source>
</reference>
<evidence type="ECO:0000313" key="8">
    <source>
        <dbReference type="EMBL" id="QKH28004.1"/>
    </source>
</evidence>
<dbReference type="InterPro" id="IPR036388">
    <property type="entry name" value="WH-like_DNA-bd_sf"/>
</dbReference>
<evidence type="ECO:0000313" key="6">
    <source>
        <dbReference type="EMBL" id="MDY0849962.1"/>
    </source>
</evidence>
<dbReference type="PRINTS" id="PR00033">
    <property type="entry name" value="HTHASNC"/>
</dbReference>
<dbReference type="Proteomes" id="UP000222944">
    <property type="component" value="Unassembled WGS sequence"/>
</dbReference>
<dbReference type="Pfam" id="PF13404">
    <property type="entry name" value="HTH_AsnC-type"/>
    <property type="match status" value="1"/>
</dbReference>
<reference evidence="6" key="4">
    <citation type="submission" date="2023-11" db="EMBL/GenBank/DDBJ databases">
        <title>Genome Sequence of Bacillus thuringiensis stain BLB 30AF.</title>
        <authorList>
            <person name="Farhat A."/>
        </authorList>
    </citation>
    <scope>NUCLEOTIDE SEQUENCE</scope>
    <source>
        <strain evidence="6">BLB30AF</strain>
    </source>
</reference>
<dbReference type="CDD" id="cd00090">
    <property type="entry name" value="HTH_ARSR"/>
    <property type="match status" value="1"/>
</dbReference>
<dbReference type="EMBL" id="CP009335">
    <property type="protein sequence ID" value="AJG74748.1"/>
    <property type="molecule type" value="Genomic_DNA"/>
</dbReference>
<dbReference type="FunFam" id="3.30.70.920:FF:000018">
    <property type="entry name" value="Transcriptional regulator, AsnC family"/>
    <property type="match status" value="1"/>
</dbReference>
<dbReference type="EMBL" id="NUFN01000034">
    <property type="protein sequence ID" value="PGH79958.1"/>
    <property type="molecule type" value="Genomic_DNA"/>
</dbReference>
<evidence type="ECO:0000259" key="4">
    <source>
        <dbReference type="PROSITE" id="PS50956"/>
    </source>
</evidence>
<dbReference type="Pfam" id="PF01037">
    <property type="entry name" value="AsnC_trans_reg"/>
    <property type="match status" value="1"/>
</dbReference>
<dbReference type="Proteomes" id="UP001274571">
    <property type="component" value="Unassembled WGS sequence"/>
</dbReference>
<evidence type="ECO:0000313" key="11">
    <source>
        <dbReference type="Proteomes" id="UP000501107"/>
    </source>
</evidence>
<dbReference type="SUPFAM" id="SSF46785">
    <property type="entry name" value="Winged helix' DNA-binding domain"/>
    <property type="match status" value="1"/>
</dbReference>
<keyword evidence="2" id="KW-0238">DNA-binding</keyword>
<name>A0A0B5XJT3_BACTU</name>
<dbReference type="SMR" id="A0A0B5XJT3"/>
<gene>
    <name evidence="5" type="ORF">BF38_4441</name>
    <name evidence="7" type="ORF">CN899_24825</name>
    <name evidence="8" type="ORF">FOC89_29980</name>
    <name evidence="6" type="ORF">SOH20_03335</name>
</gene>
<dbReference type="RefSeq" id="WP_000342842.1">
    <property type="nucleotide sequence ID" value="NZ_CP009335.1"/>
</dbReference>
<dbReference type="GO" id="GO:0043200">
    <property type="term" value="P:response to amino acid"/>
    <property type="evidence" value="ECO:0007669"/>
    <property type="project" value="TreeGrafter"/>
</dbReference>
<evidence type="ECO:0000313" key="5">
    <source>
        <dbReference type="EMBL" id="AJG74748.1"/>
    </source>
</evidence>
<keyword evidence="3" id="KW-0804">Transcription</keyword>
<dbReference type="Gene3D" id="3.30.70.920">
    <property type="match status" value="1"/>
</dbReference>
<evidence type="ECO:0000313" key="7">
    <source>
        <dbReference type="EMBL" id="PGH79958.1"/>
    </source>
</evidence>
<dbReference type="FunFam" id="1.10.10.10:FF:000186">
    <property type="entry name" value="AsnC family transcriptional regulator"/>
    <property type="match status" value="1"/>
</dbReference>
<dbReference type="InterPro" id="IPR019887">
    <property type="entry name" value="Tscrpt_reg_AsnC/Lrp_C"/>
</dbReference>
<dbReference type="GO" id="GO:0043565">
    <property type="term" value="F:sequence-specific DNA binding"/>
    <property type="evidence" value="ECO:0007669"/>
    <property type="project" value="InterPro"/>
</dbReference>
<evidence type="ECO:0000313" key="9">
    <source>
        <dbReference type="Proteomes" id="UP000031876"/>
    </source>
</evidence>
<proteinExistence type="predicted"/>
<dbReference type="InterPro" id="IPR036390">
    <property type="entry name" value="WH_DNA-bd_sf"/>
</dbReference>
<dbReference type="InterPro" id="IPR019888">
    <property type="entry name" value="Tscrpt_reg_AsnC-like"/>
</dbReference>
<dbReference type="AlphaFoldDB" id="A0A0B5XJT3"/>
<accession>A0A0B5XJT3</accession>
<reference evidence="8 11" key="3">
    <citation type="submission" date="2020-05" db="EMBL/GenBank/DDBJ databases">
        <title>FDA dAtabase for Regulatory Grade micrObial Sequences (FDA-ARGOS): Supporting development and validation of Infectious Disease Dx tests.</title>
        <authorList>
            <person name="Nelson B."/>
            <person name="Plummer A."/>
            <person name="Tallon L."/>
            <person name="Sadzewicz L."/>
            <person name="Zhao X."/>
            <person name="Vavikolanu K."/>
            <person name="Mehta A."/>
            <person name="Aluvathingal J."/>
            <person name="Nadendla S."/>
            <person name="Myers T."/>
            <person name="Yan Y."/>
            <person name="Sichtig H."/>
        </authorList>
    </citation>
    <scope>NUCLEOTIDE SEQUENCE [LARGE SCALE GENOMIC DNA]</scope>
    <source>
        <strain evidence="8 11">FDAARGOS_795</strain>
    </source>
</reference>
<dbReference type="Gene3D" id="1.10.10.10">
    <property type="entry name" value="Winged helix-like DNA-binding domain superfamily/Winged helix DNA-binding domain"/>
    <property type="match status" value="1"/>
</dbReference>
<dbReference type="PANTHER" id="PTHR30154">
    <property type="entry name" value="LEUCINE-RESPONSIVE REGULATORY PROTEIN"/>
    <property type="match status" value="1"/>
</dbReference>
<dbReference type="InterPro" id="IPR000485">
    <property type="entry name" value="AsnC-type_HTH_dom"/>
</dbReference>
<dbReference type="InterPro" id="IPR011008">
    <property type="entry name" value="Dimeric_a/b-barrel"/>
</dbReference>
<dbReference type="GO" id="GO:0005829">
    <property type="term" value="C:cytosol"/>
    <property type="evidence" value="ECO:0007669"/>
    <property type="project" value="TreeGrafter"/>
</dbReference>